<evidence type="ECO:0000256" key="12">
    <source>
        <dbReference type="ARBA" id="ARBA00023324"/>
    </source>
</evidence>
<evidence type="ECO:0000256" key="9">
    <source>
        <dbReference type="ARBA" id="ARBA00023002"/>
    </source>
</evidence>
<keyword evidence="7 14" id="KW-0479">Metal-binding</keyword>
<feature type="binding site" description="axial binding residue" evidence="14">
    <location>
        <position position="210"/>
    </location>
    <ligand>
        <name>heme b</name>
        <dbReference type="ChEBI" id="CHEBI:60344"/>
    </ligand>
    <ligandPart>
        <name>Fe</name>
        <dbReference type="ChEBI" id="CHEBI:18248"/>
    </ligandPart>
</feature>
<evidence type="ECO:0000259" key="18">
    <source>
        <dbReference type="PROSITE" id="PS50873"/>
    </source>
</evidence>
<keyword evidence="9 17" id="KW-0560">Oxidoreductase</keyword>
<proteinExistence type="inferred from homology"/>
<evidence type="ECO:0000256" key="11">
    <source>
        <dbReference type="ARBA" id="ARBA00023157"/>
    </source>
</evidence>
<dbReference type="Gene3D" id="1.10.520.10">
    <property type="match status" value="1"/>
</dbReference>
<comment type="subcellular location">
    <subcellularLocation>
        <location evidence="17">Secreted</location>
    </subcellularLocation>
</comment>
<dbReference type="GO" id="GO:0140825">
    <property type="term" value="F:lactoperoxidase activity"/>
    <property type="evidence" value="ECO:0007669"/>
    <property type="project" value="UniProtKB-EC"/>
</dbReference>
<dbReference type="PANTHER" id="PTHR31517">
    <property type="match status" value="1"/>
</dbReference>
<dbReference type="InterPro" id="IPR019794">
    <property type="entry name" value="Peroxidases_AS"/>
</dbReference>
<reference evidence="19 20" key="2">
    <citation type="submission" date="2020-07" db="EMBL/GenBank/DDBJ databases">
        <title>Genome assembly of wild tea tree DASZ reveals pedigree and selection history of tea varieties.</title>
        <authorList>
            <person name="Zhang W."/>
        </authorList>
    </citation>
    <scope>NUCLEOTIDE SEQUENCE [LARGE SCALE GENOMIC DNA]</scope>
    <source>
        <strain evidence="20">cv. G240</strain>
        <tissue evidence="19">Leaf</tissue>
    </source>
</reference>
<keyword evidence="8 14" id="KW-0106">Calcium</keyword>
<feature type="disulfide bond" evidence="16">
    <location>
        <begin position="137"/>
        <end position="339"/>
    </location>
</feature>
<dbReference type="Gene3D" id="1.10.420.10">
    <property type="entry name" value="Peroxidase, domain 2"/>
    <property type="match status" value="1"/>
</dbReference>
<dbReference type="FunFam" id="1.10.520.10:FF:000008">
    <property type="entry name" value="Peroxidase"/>
    <property type="match status" value="1"/>
</dbReference>
<sequence length="347" mass="38542">MTMASPFLLFLILTSLLSSFAPIAHSNQHHPHPHAHRSPRLTENYYAKTCPSFDKIIQETVTTKQISNPTTAAATLRVFFHDCMVEGCDASVLISSNSFNKAEREADLNEALAGDAFDLVTRAKQALELACPGVVSCADILAVTTRNLVKIVGGPFFKILLGRKDGLVSKASHVEGNLARVNTSVDRMIDMFKEKGFTVEEMVALTGGGHTIGFSHCKEFSNRIFNYSRTSQVDPALNPKFAQRLQSMCKNYHTKPNQAAFNDPMTPGTFDNMYFQNLQRGLGLLQSDQVLLTDPRTRPFVQLYARNQTAFFHTFARAMEKTSVYGVKTGKEGEVRYRCDAINTVNT</sequence>
<gene>
    <name evidence="19" type="ORF">HYC85_029635</name>
</gene>
<dbReference type="PRINTS" id="PR00458">
    <property type="entry name" value="PEROXIDASE"/>
</dbReference>
<dbReference type="EMBL" id="JACBKZ010000014">
    <property type="protein sequence ID" value="KAF5933464.1"/>
    <property type="molecule type" value="Genomic_DNA"/>
</dbReference>
<keyword evidence="5 17" id="KW-0575">Peroxidase</keyword>
<evidence type="ECO:0000256" key="16">
    <source>
        <dbReference type="PIRSR" id="PIRSR600823-5"/>
    </source>
</evidence>
<comment type="function">
    <text evidence="2">Removal of H(2)O(2), oxidation of toxic reductants, biosynthesis and degradation of lignin, suberization, auxin catabolism, response to environmental stresses such as wounding, pathogen attack and oxidative stress. These functions might be dependent on each isozyme/isoform in each plant tissue.</text>
</comment>
<keyword evidence="11 16" id="KW-1015">Disulfide bond</keyword>
<feature type="site" description="Transition state stabilizer" evidence="15">
    <location>
        <position position="77"/>
    </location>
</feature>
<evidence type="ECO:0000256" key="8">
    <source>
        <dbReference type="ARBA" id="ARBA00022837"/>
    </source>
</evidence>
<dbReference type="GO" id="GO:0005576">
    <property type="term" value="C:extracellular region"/>
    <property type="evidence" value="ECO:0007669"/>
    <property type="project" value="UniProtKB-SubCell"/>
</dbReference>
<dbReference type="SUPFAM" id="SSF48113">
    <property type="entry name" value="Heme-dependent peroxidases"/>
    <property type="match status" value="1"/>
</dbReference>
<feature type="binding site" evidence="14">
    <location>
        <position position="85"/>
    </location>
    <ligand>
        <name>Ca(2+)</name>
        <dbReference type="ChEBI" id="CHEBI:29108"/>
        <label>1</label>
    </ligand>
</feature>
<comment type="cofactor">
    <cofactor evidence="14 17">
        <name>heme b</name>
        <dbReference type="ChEBI" id="CHEBI:60344"/>
    </cofactor>
    <text evidence="14 17">Binds 1 heme b (iron(II)-protoporphyrin IX) group per subunit.</text>
</comment>
<evidence type="ECO:0000256" key="17">
    <source>
        <dbReference type="RuleBase" id="RU362060"/>
    </source>
</evidence>
<comment type="similarity">
    <text evidence="17">Belongs to the peroxidase family. Classical plant (class III) peroxidase subfamily.</text>
</comment>
<comment type="caution">
    <text evidence="19">The sequence shown here is derived from an EMBL/GenBank/DDBJ whole genome shotgun (WGS) entry which is preliminary data.</text>
</comment>
<dbReference type="GO" id="GO:0006979">
    <property type="term" value="P:response to oxidative stress"/>
    <property type="evidence" value="ECO:0007669"/>
    <property type="project" value="UniProtKB-UniRule"/>
</dbReference>
<evidence type="ECO:0000256" key="6">
    <source>
        <dbReference type="ARBA" id="ARBA00022617"/>
    </source>
</evidence>
<protein>
    <recommendedName>
        <fullName evidence="3 17">Peroxidase</fullName>
        <ecNumber evidence="3 17">1.11.1.7</ecNumber>
    </recommendedName>
</protein>
<feature type="binding site" evidence="14">
    <location>
        <position position="89"/>
    </location>
    <ligand>
        <name>Ca(2+)</name>
        <dbReference type="ChEBI" id="CHEBI:29108"/>
        <label>1</label>
    </ligand>
</feature>
<evidence type="ECO:0000313" key="20">
    <source>
        <dbReference type="Proteomes" id="UP000593564"/>
    </source>
</evidence>
<accession>A0A7J7G2F1</accession>
<keyword evidence="4 17" id="KW-0964">Secreted</keyword>
<evidence type="ECO:0000256" key="10">
    <source>
        <dbReference type="ARBA" id="ARBA00023004"/>
    </source>
</evidence>
<comment type="cofactor">
    <cofactor evidence="14 17">
        <name>Ca(2+)</name>
        <dbReference type="ChEBI" id="CHEBI:29108"/>
    </cofactor>
    <text evidence="14 17">Binds 2 calcium ions per subunit.</text>
</comment>
<dbReference type="GO" id="GO:0046872">
    <property type="term" value="F:metal ion binding"/>
    <property type="evidence" value="ECO:0007669"/>
    <property type="project" value="UniProtKB-UniRule"/>
</dbReference>
<name>A0A7J7G2F1_CAMSI</name>
<evidence type="ECO:0000256" key="15">
    <source>
        <dbReference type="PIRSR" id="PIRSR600823-4"/>
    </source>
</evidence>
<organism evidence="19 20">
    <name type="scientific">Camellia sinensis</name>
    <name type="common">Tea plant</name>
    <name type="synonym">Thea sinensis</name>
    <dbReference type="NCBI Taxonomy" id="4442"/>
    <lineage>
        <taxon>Eukaryota</taxon>
        <taxon>Viridiplantae</taxon>
        <taxon>Streptophyta</taxon>
        <taxon>Embryophyta</taxon>
        <taxon>Tracheophyta</taxon>
        <taxon>Spermatophyta</taxon>
        <taxon>Magnoliopsida</taxon>
        <taxon>eudicotyledons</taxon>
        <taxon>Gunneridae</taxon>
        <taxon>Pentapetalae</taxon>
        <taxon>asterids</taxon>
        <taxon>Ericales</taxon>
        <taxon>Theaceae</taxon>
        <taxon>Camellia</taxon>
    </lineage>
</organism>
<feature type="disulfide bond" evidence="16">
    <location>
        <begin position="217"/>
        <end position="249"/>
    </location>
</feature>
<dbReference type="EC" id="1.11.1.7" evidence="3 17"/>
<keyword evidence="10 14" id="KW-0408">Iron</keyword>
<feature type="binding site" evidence="14">
    <location>
        <position position="271"/>
    </location>
    <ligand>
        <name>Ca(2+)</name>
        <dbReference type="ChEBI" id="CHEBI:29108"/>
        <label>2</label>
    </ligand>
</feature>
<feature type="binding site" evidence="14">
    <location>
        <position position="266"/>
    </location>
    <ligand>
        <name>Ca(2+)</name>
        <dbReference type="ChEBI" id="CHEBI:29108"/>
        <label>2</label>
    </ligand>
</feature>
<evidence type="ECO:0000256" key="5">
    <source>
        <dbReference type="ARBA" id="ARBA00022559"/>
    </source>
</evidence>
<dbReference type="InterPro" id="IPR000823">
    <property type="entry name" value="Peroxidase_pln"/>
</dbReference>
<feature type="disulfide bond" evidence="16">
    <location>
        <begin position="83"/>
        <end position="88"/>
    </location>
</feature>
<dbReference type="InterPro" id="IPR033905">
    <property type="entry name" value="Secretory_peroxidase"/>
</dbReference>
<dbReference type="GO" id="GO:0042744">
    <property type="term" value="P:hydrogen peroxide catabolic process"/>
    <property type="evidence" value="ECO:0007669"/>
    <property type="project" value="UniProtKB-KW"/>
</dbReference>
<dbReference type="PROSITE" id="PS00436">
    <property type="entry name" value="PEROXIDASE_2"/>
    <property type="match status" value="1"/>
</dbReference>
<dbReference type="AlphaFoldDB" id="A0A7J7G2F1"/>
<feature type="signal peptide" evidence="17">
    <location>
        <begin position="1"/>
        <end position="26"/>
    </location>
</feature>
<evidence type="ECO:0000256" key="3">
    <source>
        <dbReference type="ARBA" id="ARBA00012313"/>
    </source>
</evidence>
<keyword evidence="12 17" id="KW-0376">Hydrogen peroxide</keyword>
<feature type="active site" description="Proton acceptor" evidence="13">
    <location>
        <position position="81"/>
    </location>
</feature>
<feature type="binding site" evidence="14">
    <location>
        <position position="82"/>
    </location>
    <ligand>
        <name>Ca(2+)</name>
        <dbReference type="ChEBI" id="CHEBI:29108"/>
        <label>1</label>
    </ligand>
</feature>
<reference evidence="20" key="1">
    <citation type="journal article" date="2020" name="Nat. Commun.">
        <title>Genome assembly of wild tea tree DASZ reveals pedigree and selection history of tea varieties.</title>
        <authorList>
            <person name="Zhang W."/>
            <person name="Zhang Y."/>
            <person name="Qiu H."/>
            <person name="Guo Y."/>
            <person name="Wan H."/>
            <person name="Zhang X."/>
            <person name="Scossa F."/>
            <person name="Alseekh S."/>
            <person name="Zhang Q."/>
            <person name="Wang P."/>
            <person name="Xu L."/>
            <person name="Schmidt M.H."/>
            <person name="Jia X."/>
            <person name="Li D."/>
            <person name="Zhu A."/>
            <person name="Guo F."/>
            <person name="Chen W."/>
            <person name="Ni D."/>
            <person name="Usadel B."/>
            <person name="Fernie A.R."/>
            <person name="Wen W."/>
        </authorList>
    </citation>
    <scope>NUCLEOTIDE SEQUENCE [LARGE SCALE GENOMIC DNA]</scope>
    <source>
        <strain evidence="20">cv. G240</strain>
    </source>
</reference>
<dbReference type="PROSITE" id="PS50873">
    <property type="entry name" value="PEROXIDASE_4"/>
    <property type="match status" value="1"/>
</dbReference>
<evidence type="ECO:0000256" key="7">
    <source>
        <dbReference type="ARBA" id="ARBA00022723"/>
    </source>
</evidence>
<feature type="binding site" evidence="14">
    <location>
        <position position="211"/>
    </location>
    <ligand>
        <name>Ca(2+)</name>
        <dbReference type="ChEBI" id="CHEBI:29108"/>
        <label>2</label>
    </ligand>
</feature>
<evidence type="ECO:0000256" key="14">
    <source>
        <dbReference type="PIRSR" id="PIRSR600823-3"/>
    </source>
</evidence>
<feature type="chain" id="PRO_5029940029" description="Peroxidase" evidence="17">
    <location>
        <begin position="27"/>
        <end position="347"/>
    </location>
</feature>
<feature type="domain" description="Plant heme peroxidase family profile" evidence="18">
    <location>
        <begin position="40"/>
        <end position="343"/>
    </location>
</feature>
<dbReference type="FunFam" id="1.10.420.10:FF:000001">
    <property type="entry name" value="Peroxidase"/>
    <property type="match status" value="1"/>
</dbReference>
<evidence type="ECO:0000256" key="4">
    <source>
        <dbReference type="ARBA" id="ARBA00022525"/>
    </source>
</evidence>
<evidence type="ECO:0000256" key="13">
    <source>
        <dbReference type="PIRSR" id="PIRSR600823-1"/>
    </source>
</evidence>
<feature type="disulfide bond" evidence="16">
    <location>
        <begin position="50"/>
        <end position="131"/>
    </location>
</feature>
<feature type="binding site" evidence="14">
    <location>
        <position position="263"/>
    </location>
    <ligand>
        <name>Ca(2+)</name>
        <dbReference type="ChEBI" id="CHEBI:29108"/>
        <label>2</label>
    </ligand>
</feature>
<evidence type="ECO:0000313" key="19">
    <source>
        <dbReference type="EMBL" id="KAF5933464.1"/>
    </source>
</evidence>
<keyword evidence="17" id="KW-0732">Signal</keyword>
<dbReference type="PANTHER" id="PTHR31517:SF17">
    <property type="entry name" value="PEROXIDASE 6"/>
    <property type="match status" value="1"/>
</dbReference>
<dbReference type="Pfam" id="PF00141">
    <property type="entry name" value="peroxidase"/>
    <property type="match status" value="1"/>
</dbReference>
<feature type="binding site" evidence="14">
    <location>
        <position position="91"/>
    </location>
    <ligand>
        <name>Ca(2+)</name>
        <dbReference type="ChEBI" id="CHEBI:29108"/>
        <label>1</label>
    </ligand>
</feature>
<dbReference type="Proteomes" id="UP000593564">
    <property type="component" value="Unassembled WGS sequence"/>
</dbReference>
<comment type="catalytic activity">
    <reaction evidence="1 17">
        <text>2 a phenolic donor + H2O2 = 2 a phenolic radical donor + 2 H2O</text>
        <dbReference type="Rhea" id="RHEA:56136"/>
        <dbReference type="ChEBI" id="CHEBI:15377"/>
        <dbReference type="ChEBI" id="CHEBI:16240"/>
        <dbReference type="ChEBI" id="CHEBI:139520"/>
        <dbReference type="ChEBI" id="CHEBI:139521"/>
        <dbReference type="EC" id="1.11.1.7"/>
    </reaction>
</comment>
<dbReference type="GO" id="GO:0020037">
    <property type="term" value="F:heme binding"/>
    <property type="evidence" value="ECO:0007669"/>
    <property type="project" value="UniProtKB-UniRule"/>
</dbReference>
<evidence type="ECO:0000256" key="2">
    <source>
        <dbReference type="ARBA" id="ARBA00002322"/>
    </source>
</evidence>
<keyword evidence="6 17" id="KW-0349">Heme</keyword>
<dbReference type="CDD" id="cd00693">
    <property type="entry name" value="secretory_peroxidase"/>
    <property type="match status" value="1"/>
</dbReference>
<evidence type="ECO:0000256" key="1">
    <source>
        <dbReference type="ARBA" id="ARBA00000189"/>
    </source>
</evidence>
<dbReference type="InterPro" id="IPR002016">
    <property type="entry name" value="Haem_peroxidase"/>
</dbReference>
<feature type="binding site" evidence="14">
    <location>
        <position position="103"/>
    </location>
    <ligand>
        <name>Ca(2+)</name>
        <dbReference type="ChEBI" id="CHEBI:29108"/>
        <label>1</label>
    </ligand>
</feature>
<dbReference type="PRINTS" id="PR00461">
    <property type="entry name" value="PLPEROXIDASE"/>
</dbReference>
<feature type="binding site" evidence="14">
    <location>
        <position position="87"/>
    </location>
    <ligand>
        <name>Ca(2+)</name>
        <dbReference type="ChEBI" id="CHEBI:29108"/>
        <label>1</label>
    </ligand>
</feature>
<keyword evidence="20" id="KW-1185">Reference proteome</keyword>
<dbReference type="InterPro" id="IPR010255">
    <property type="entry name" value="Haem_peroxidase_sf"/>
</dbReference>